<organism evidence="2">
    <name type="scientific">bioreactor metagenome</name>
    <dbReference type="NCBI Taxonomy" id="1076179"/>
    <lineage>
        <taxon>unclassified sequences</taxon>
        <taxon>metagenomes</taxon>
        <taxon>ecological metagenomes</taxon>
    </lineage>
</organism>
<feature type="compositionally biased region" description="Basic and acidic residues" evidence="1">
    <location>
        <begin position="206"/>
        <end position="223"/>
    </location>
</feature>
<proteinExistence type="predicted"/>
<protein>
    <submittedName>
        <fullName evidence="2">Uncharacterized protein</fullName>
    </submittedName>
</protein>
<gene>
    <name evidence="2" type="ORF">SDC9_110347</name>
</gene>
<dbReference type="EMBL" id="VSSQ01019430">
    <property type="protein sequence ID" value="MPM63467.1"/>
    <property type="molecule type" value="Genomic_DNA"/>
</dbReference>
<dbReference type="AntiFam" id="ANF00105">
    <property type="entry name" value="Shadow ORF (opposite purF)"/>
</dbReference>
<reference evidence="2" key="1">
    <citation type="submission" date="2019-08" db="EMBL/GenBank/DDBJ databases">
        <authorList>
            <person name="Kucharzyk K."/>
            <person name="Murdoch R.W."/>
            <person name="Higgins S."/>
            <person name="Loffler F."/>
        </authorList>
    </citation>
    <scope>NUCLEOTIDE SEQUENCE</scope>
</reference>
<sequence length="416" mass="43550">MDLGRAGLAQHPDQRPLGVAAHDRVVDDDQALALDHVAQRVELQPDAELADGLGRLDERTSHVVVLDQALGVADAGFLGVADRGGHTGGRHRHHQVGLDRVLAGQRPADLDPGGVHRAAEDGGVGAGDVDVLEDAALPPDVGEPGRAQAVGIDRDALPRLDLADERGADDVQGTGLRRDDPAALETAQAQRPEALRVTGRVERLLVHEHQRERPPQVRQDLQRRGPQRLVVEGGDQGRQDRGVVGGIHRVLVRHLLGGAALVQPALEVVGVDEVAVVGEGDAVRRGGAKGGLGVAPDAGTGRGVAGVADGEVTGQRVQGALVEHLRDQAHVLEHHDPLAVRDGDAGRFLAAVLQGVEAVVGELGHVLPRRPHAEHAALILRGLLQGVELGGQPAIGAWHLVSLTARPGSSTRVHRT</sequence>
<name>A0A645BDQ2_9ZZZZ</name>
<evidence type="ECO:0000256" key="1">
    <source>
        <dbReference type="SAM" id="MobiDB-lite"/>
    </source>
</evidence>
<comment type="caution">
    <text evidence="2">The sequence shown here is derived from an EMBL/GenBank/DDBJ whole genome shotgun (WGS) entry which is preliminary data.</text>
</comment>
<dbReference type="AlphaFoldDB" id="A0A645BDQ2"/>
<accession>A0A645BDQ2</accession>
<feature type="region of interest" description="Disordered" evidence="1">
    <location>
        <begin position="206"/>
        <end position="226"/>
    </location>
</feature>
<evidence type="ECO:0000313" key="2">
    <source>
        <dbReference type="EMBL" id="MPM63467.1"/>
    </source>
</evidence>